<keyword evidence="3" id="KW-1185">Reference proteome</keyword>
<evidence type="ECO:0000256" key="1">
    <source>
        <dbReference type="SAM" id="MobiDB-lite"/>
    </source>
</evidence>
<dbReference type="Proteomes" id="UP001487740">
    <property type="component" value="Unassembled WGS sequence"/>
</dbReference>
<feature type="compositionally biased region" description="Pro residues" evidence="1">
    <location>
        <begin position="8"/>
        <end position="20"/>
    </location>
</feature>
<dbReference type="EMBL" id="JARAKH010000026">
    <property type="protein sequence ID" value="KAK8390143.1"/>
    <property type="molecule type" value="Genomic_DNA"/>
</dbReference>
<name>A0AAW0TSJ7_SCYPA</name>
<gene>
    <name evidence="2" type="ORF">O3P69_013004</name>
</gene>
<evidence type="ECO:0000313" key="3">
    <source>
        <dbReference type="Proteomes" id="UP001487740"/>
    </source>
</evidence>
<proteinExistence type="predicted"/>
<feature type="region of interest" description="Disordered" evidence="1">
    <location>
        <begin position="51"/>
        <end position="70"/>
    </location>
</feature>
<reference evidence="2 3" key="1">
    <citation type="submission" date="2023-03" db="EMBL/GenBank/DDBJ databases">
        <title>High-quality genome of Scylla paramamosain provides insights in environmental adaptation.</title>
        <authorList>
            <person name="Zhang L."/>
        </authorList>
    </citation>
    <scope>NUCLEOTIDE SEQUENCE [LARGE SCALE GENOMIC DNA]</scope>
    <source>
        <strain evidence="2">LZ_2023a</strain>
        <tissue evidence="2">Muscle</tissue>
    </source>
</reference>
<accession>A0AAW0TSJ7</accession>
<comment type="caution">
    <text evidence="2">The sequence shown here is derived from an EMBL/GenBank/DDBJ whole genome shotgun (WGS) entry which is preliminary data.</text>
</comment>
<feature type="region of interest" description="Disordered" evidence="1">
    <location>
        <begin position="1"/>
        <end position="44"/>
    </location>
</feature>
<sequence length="100" mass="10951">MRRRASVPPHPPTPHFPPLTPGLRQCHGRGRQLTVPGRSSPPRLVMLRHGRGRAGEAAARPFPREGGGGAWRPRLLQQTLSSHLGSSVLLASALWSEIRF</sequence>
<protein>
    <submittedName>
        <fullName evidence="2">Uncharacterized protein</fullName>
    </submittedName>
</protein>
<organism evidence="2 3">
    <name type="scientific">Scylla paramamosain</name>
    <name type="common">Mud crab</name>
    <dbReference type="NCBI Taxonomy" id="85552"/>
    <lineage>
        <taxon>Eukaryota</taxon>
        <taxon>Metazoa</taxon>
        <taxon>Ecdysozoa</taxon>
        <taxon>Arthropoda</taxon>
        <taxon>Crustacea</taxon>
        <taxon>Multicrustacea</taxon>
        <taxon>Malacostraca</taxon>
        <taxon>Eumalacostraca</taxon>
        <taxon>Eucarida</taxon>
        <taxon>Decapoda</taxon>
        <taxon>Pleocyemata</taxon>
        <taxon>Brachyura</taxon>
        <taxon>Eubrachyura</taxon>
        <taxon>Portunoidea</taxon>
        <taxon>Portunidae</taxon>
        <taxon>Portuninae</taxon>
        <taxon>Scylla</taxon>
    </lineage>
</organism>
<evidence type="ECO:0000313" key="2">
    <source>
        <dbReference type="EMBL" id="KAK8390143.1"/>
    </source>
</evidence>
<dbReference type="AlphaFoldDB" id="A0AAW0TSJ7"/>